<dbReference type="InterPro" id="IPR000073">
    <property type="entry name" value="AB_hydrolase_1"/>
</dbReference>
<name>A0A1G5JIC0_9FLAO</name>
<sequence>MTHLLLLHGAIGAQDQLEPLAQALSDDFLLDRLNFAGHGGQPMTGPFAIDIFAEQVMRYLDNQQIDRVDIFGYSMGGYVALYLAKMYPHRVRRIFTLGTKFEWTPDIAARETKMLNPEIIAEKIPVFAAALEKRHAPNDWKQVLSKTADMMMGLGRANPLVLDDFSGIDLPVLLGLGDSDTMVTRAETEAVLNRLPNARLTVLPQTPHPIEKADVRLLQSEILSFFK</sequence>
<dbReference type="InterPro" id="IPR050266">
    <property type="entry name" value="AB_hydrolase_sf"/>
</dbReference>
<accession>A0A1G5JIC0</accession>
<dbReference type="GO" id="GO:0016020">
    <property type="term" value="C:membrane"/>
    <property type="evidence" value="ECO:0007669"/>
    <property type="project" value="TreeGrafter"/>
</dbReference>
<dbReference type="AlphaFoldDB" id="A0A1G5JIC0"/>
<organism evidence="2 3">
    <name type="scientific">Flavobacterium caeni</name>
    <dbReference type="NCBI Taxonomy" id="490189"/>
    <lineage>
        <taxon>Bacteria</taxon>
        <taxon>Pseudomonadati</taxon>
        <taxon>Bacteroidota</taxon>
        <taxon>Flavobacteriia</taxon>
        <taxon>Flavobacteriales</taxon>
        <taxon>Flavobacteriaceae</taxon>
        <taxon>Flavobacterium</taxon>
    </lineage>
</organism>
<dbReference type="GO" id="GO:0046464">
    <property type="term" value="P:acylglycerol catabolic process"/>
    <property type="evidence" value="ECO:0007669"/>
    <property type="project" value="TreeGrafter"/>
</dbReference>
<dbReference type="OrthoDB" id="9791779at2"/>
<evidence type="ECO:0000313" key="3">
    <source>
        <dbReference type="Proteomes" id="UP000199354"/>
    </source>
</evidence>
<dbReference type="InterPro" id="IPR029058">
    <property type="entry name" value="AB_hydrolase_fold"/>
</dbReference>
<dbReference type="EMBL" id="FMVF01000014">
    <property type="protein sequence ID" value="SCY88067.1"/>
    <property type="molecule type" value="Genomic_DNA"/>
</dbReference>
<dbReference type="SUPFAM" id="SSF53474">
    <property type="entry name" value="alpha/beta-Hydrolases"/>
    <property type="match status" value="1"/>
</dbReference>
<reference evidence="2 3" key="1">
    <citation type="submission" date="2016-10" db="EMBL/GenBank/DDBJ databases">
        <authorList>
            <person name="de Groot N.N."/>
        </authorList>
    </citation>
    <scope>NUCLEOTIDE SEQUENCE [LARGE SCALE GENOMIC DNA]</scope>
    <source>
        <strain evidence="2 3">CGMCC 1.7031</strain>
    </source>
</reference>
<dbReference type="RefSeq" id="WP_091145162.1">
    <property type="nucleotide sequence ID" value="NZ_FMVF01000014.1"/>
</dbReference>
<evidence type="ECO:0000259" key="1">
    <source>
        <dbReference type="Pfam" id="PF00561"/>
    </source>
</evidence>
<dbReference type="PANTHER" id="PTHR43798">
    <property type="entry name" value="MONOACYLGLYCEROL LIPASE"/>
    <property type="match status" value="1"/>
</dbReference>
<feature type="domain" description="AB hydrolase-1" evidence="1">
    <location>
        <begin position="3"/>
        <end position="103"/>
    </location>
</feature>
<proteinExistence type="predicted"/>
<dbReference type="Gene3D" id="3.40.50.1820">
    <property type="entry name" value="alpha/beta hydrolase"/>
    <property type="match status" value="1"/>
</dbReference>
<dbReference type="GO" id="GO:0047372">
    <property type="term" value="F:monoacylglycerol lipase activity"/>
    <property type="evidence" value="ECO:0007669"/>
    <property type="project" value="TreeGrafter"/>
</dbReference>
<dbReference type="PANTHER" id="PTHR43798:SF5">
    <property type="entry name" value="MONOACYLGLYCEROL LIPASE ABHD6"/>
    <property type="match status" value="1"/>
</dbReference>
<protein>
    <submittedName>
        <fullName evidence="2">Esterase/lipase</fullName>
    </submittedName>
</protein>
<dbReference type="Pfam" id="PF00561">
    <property type="entry name" value="Abhydrolase_1"/>
    <property type="match status" value="1"/>
</dbReference>
<dbReference type="Proteomes" id="UP000199354">
    <property type="component" value="Unassembled WGS sequence"/>
</dbReference>
<evidence type="ECO:0000313" key="2">
    <source>
        <dbReference type="EMBL" id="SCY88067.1"/>
    </source>
</evidence>
<dbReference type="STRING" id="490189.SAMN02927903_02728"/>
<gene>
    <name evidence="2" type="ORF">SAMN02927903_02728</name>
</gene>
<keyword evidence="3" id="KW-1185">Reference proteome</keyword>